<keyword evidence="1" id="KW-0732">Signal</keyword>
<protein>
    <submittedName>
        <fullName evidence="3">DUF1311 domain-containing protein</fullName>
    </submittedName>
</protein>
<dbReference type="Gene3D" id="1.20.1270.180">
    <property type="match status" value="1"/>
</dbReference>
<feature type="signal peptide" evidence="1">
    <location>
        <begin position="1"/>
        <end position="19"/>
    </location>
</feature>
<sequence>MKAILFITVIATLSAPLSAKELAYSDQFKKCMNAAEGVTVSMRACYADEIDSQEKRLNLNYRNYLSLISPDIKKNFVNAQRTWVKYRDENCQAFQSQEVGGTLSLVVGDSCYLKMTTERADDFQRKESK</sequence>
<dbReference type="AlphaFoldDB" id="A0A3N6UK92"/>
<evidence type="ECO:0000313" key="3">
    <source>
        <dbReference type="EMBL" id="RQM36339.1"/>
    </source>
</evidence>
<name>A0A3N6UK92_9GAMM</name>
<gene>
    <name evidence="3" type="ORF">EB241_21060</name>
</gene>
<evidence type="ECO:0000256" key="1">
    <source>
        <dbReference type="SAM" id="SignalP"/>
    </source>
</evidence>
<dbReference type="OrthoDB" id="7340239at2"/>
<dbReference type="Pfam" id="PF07007">
    <property type="entry name" value="LprI"/>
    <property type="match status" value="1"/>
</dbReference>
<feature type="chain" id="PRO_5018230841" evidence="1">
    <location>
        <begin position="20"/>
        <end position="129"/>
    </location>
</feature>
<evidence type="ECO:0000259" key="2">
    <source>
        <dbReference type="Pfam" id="PF07007"/>
    </source>
</evidence>
<proteinExistence type="predicted"/>
<organism evidence="3 4">
    <name type="scientific">Erwinia psidii</name>
    <dbReference type="NCBI Taxonomy" id="69224"/>
    <lineage>
        <taxon>Bacteria</taxon>
        <taxon>Pseudomonadati</taxon>
        <taxon>Pseudomonadota</taxon>
        <taxon>Gammaproteobacteria</taxon>
        <taxon>Enterobacterales</taxon>
        <taxon>Erwiniaceae</taxon>
        <taxon>Erwinia</taxon>
    </lineage>
</organism>
<dbReference type="EMBL" id="RHHM01000027">
    <property type="protein sequence ID" value="RQM36339.1"/>
    <property type="molecule type" value="Genomic_DNA"/>
</dbReference>
<reference evidence="3 4" key="1">
    <citation type="submission" date="2018-10" db="EMBL/GenBank/DDBJ databases">
        <title>Draft genome sequence for the type isolate of Erwinia psidii, agent causal of bacterial blight in guava (Psidium guajava) and wilt and die-back of Eucalyptus spp.</title>
        <authorList>
            <person name="Hermenegildo P.S."/>
            <person name="Santos S.A."/>
            <person name="Guimaraes L.M.S."/>
            <person name="Vidigal P.M.P."/>
            <person name="Pereira I.C."/>
            <person name="Badel J.L."/>
            <person name="Alfenas-Zerbini P."/>
            <person name="Ferreira M.A.S.V."/>
            <person name="Alfenas A.C."/>
        </authorList>
    </citation>
    <scope>NUCLEOTIDE SEQUENCE [LARGE SCALE GENOMIC DNA]</scope>
    <source>
        <strain evidence="3 4">IBSBF 435</strain>
    </source>
</reference>
<keyword evidence="4" id="KW-1185">Reference proteome</keyword>
<evidence type="ECO:0000313" key="4">
    <source>
        <dbReference type="Proteomes" id="UP000279457"/>
    </source>
</evidence>
<dbReference type="PANTHER" id="PTHR39176:SF1">
    <property type="entry name" value="PERIPLASMIC PROTEIN"/>
    <property type="match status" value="1"/>
</dbReference>
<dbReference type="Proteomes" id="UP000279457">
    <property type="component" value="Unassembled WGS sequence"/>
</dbReference>
<dbReference type="PANTHER" id="PTHR39176">
    <property type="entry name" value="PERIPLASMIC PROTEIN-RELATED"/>
    <property type="match status" value="1"/>
</dbReference>
<accession>A0A3N6UK92</accession>
<dbReference type="InterPro" id="IPR009739">
    <property type="entry name" value="LprI-like_N"/>
</dbReference>
<dbReference type="RefSeq" id="WP_124234917.1">
    <property type="nucleotide sequence ID" value="NZ_RHHM01000027.1"/>
</dbReference>
<comment type="caution">
    <text evidence="3">The sequence shown here is derived from an EMBL/GenBank/DDBJ whole genome shotgun (WGS) entry which is preliminary data.</text>
</comment>
<feature type="domain" description="Lysozyme inhibitor LprI-like N-terminal" evidence="2">
    <location>
        <begin position="31"/>
        <end position="122"/>
    </location>
</feature>